<organism evidence="1 2">
    <name type="scientific">Fusarium mexicanum</name>
    <dbReference type="NCBI Taxonomy" id="751941"/>
    <lineage>
        <taxon>Eukaryota</taxon>
        <taxon>Fungi</taxon>
        <taxon>Dikarya</taxon>
        <taxon>Ascomycota</taxon>
        <taxon>Pezizomycotina</taxon>
        <taxon>Sordariomycetes</taxon>
        <taxon>Hypocreomycetidae</taxon>
        <taxon>Hypocreales</taxon>
        <taxon>Nectriaceae</taxon>
        <taxon>Fusarium</taxon>
        <taxon>Fusarium fujikuroi species complex</taxon>
    </lineage>
</organism>
<protein>
    <submittedName>
        <fullName evidence="1">Uncharacterized protein</fullName>
    </submittedName>
</protein>
<reference evidence="1 2" key="1">
    <citation type="submission" date="2020-05" db="EMBL/GenBank/DDBJ databases">
        <title>Identification and distribution of gene clusters putatively required for synthesis of sphingolipid metabolism inhibitors in phylogenetically diverse species of the filamentous fungus Fusarium.</title>
        <authorList>
            <person name="Kim H.-S."/>
            <person name="Busman M."/>
            <person name="Brown D.W."/>
            <person name="Divon H."/>
            <person name="Uhlig S."/>
            <person name="Proctor R.H."/>
        </authorList>
    </citation>
    <scope>NUCLEOTIDE SEQUENCE [LARGE SCALE GENOMIC DNA]</scope>
    <source>
        <strain evidence="1 2">NRRL 53147</strain>
    </source>
</reference>
<sequence length="162" mass="18826">MNSPASKEERKNRKELTKEVNGAFRNYFYVRNRNVPLTPEAMDAIEVSIYQHMARFKVEFESNDEKIHITLPKCEDEMGCVAHMRNARELQTALDVTKISTFFVMDTVRCYENHIEDLKRIVLQTQNIHQKCGGLESDIKDKQEILSIFEEALAELLETTQG</sequence>
<gene>
    <name evidence="1" type="ORF">FMEXI_2990</name>
</gene>
<dbReference type="AlphaFoldDB" id="A0A8H5JFE7"/>
<keyword evidence="2" id="KW-1185">Reference proteome</keyword>
<dbReference type="EMBL" id="JAAOAM010000062">
    <property type="protein sequence ID" value="KAF5552181.1"/>
    <property type="molecule type" value="Genomic_DNA"/>
</dbReference>
<comment type="caution">
    <text evidence="1">The sequence shown here is derived from an EMBL/GenBank/DDBJ whole genome shotgun (WGS) entry which is preliminary data.</text>
</comment>
<dbReference type="Proteomes" id="UP000522262">
    <property type="component" value="Unassembled WGS sequence"/>
</dbReference>
<evidence type="ECO:0000313" key="2">
    <source>
        <dbReference type="Proteomes" id="UP000522262"/>
    </source>
</evidence>
<name>A0A8H5JFE7_9HYPO</name>
<proteinExistence type="predicted"/>
<evidence type="ECO:0000313" key="1">
    <source>
        <dbReference type="EMBL" id="KAF5552181.1"/>
    </source>
</evidence>
<accession>A0A8H5JFE7</accession>